<reference evidence="1 2" key="1">
    <citation type="submission" date="2017-10" db="EMBL/GenBank/DDBJ databases">
        <title>Sedimentibacterium mangrovi gen. nov., sp. nov., a novel member of family Phyllobacteriacea isolated from mangrove sediment.</title>
        <authorList>
            <person name="Liao H."/>
            <person name="Tian Y."/>
        </authorList>
    </citation>
    <scope>NUCLEOTIDE SEQUENCE [LARGE SCALE GENOMIC DNA]</scope>
    <source>
        <strain evidence="1 2">X9-2-2</strain>
    </source>
</reference>
<dbReference type="EMBL" id="PDVP01000015">
    <property type="protein sequence ID" value="PHP65457.1"/>
    <property type="molecule type" value="Genomic_DNA"/>
</dbReference>
<dbReference type="Proteomes" id="UP000221168">
    <property type="component" value="Unassembled WGS sequence"/>
</dbReference>
<proteinExistence type="predicted"/>
<keyword evidence="2" id="KW-1185">Reference proteome</keyword>
<name>A0A2G1QIT5_9HYPH</name>
<organism evidence="1 2">
    <name type="scientific">Zhengella mangrovi</name>
    <dbReference type="NCBI Taxonomy" id="1982044"/>
    <lineage>
        <taxon>Bacteria</taxon>
        <taxon>Pseudomonadati</taxon>
        <taxon>Pseudomonadota</taxon>
        <taxon>Alphaproteobacteria</taxon>
        <taxon>Hyphomicrobiales</taxon>
        <taxon>Notoacmeibacteraceae</taxon>
        <taxon>Zhengella</taxon>
    </lineage>
</organism>
<dbReference type="AlphaFoldDB" id="A0A2G1QIT5"/>
<comment type="caution">
    <text evidence="1">The sequence shown here is derived from an EMBL/GenBank/DDBJ whole genome shotgun (WGS) entry which is preliminary data.</text>
</comment>
<protein>
    <submittedName>
        <fullName evidence="1">Uncharacterized protein</fullName>
    </submittedName>
</protein>
<accession>A0A2G1QIT5</accession>
<sequence length="63" mass="7124">MGICGKAGYPPPPDQPYPVDIDQTRTLAEPADMRIDATAQWNTFLAPKELPDKHTWYRTQPVL</sequence>
<gene>
    <name evidence="1" type="ORF">CSC94_19060</name>
</gene>
<evidence type="ECO:0000313" key="1">
    <source>
        <dbReference type="EMBL" id="PHP65457.1"/>
    </source>
</evidence>
<evidence type="ECO:0000313" key="2">
    <source>
        <dbReference type="Proteomes" id="UP000221168"/>
    </source>
</evidence>